<accession>A0A5M9JC22</accession>
<comment type="caution">
    <text evidence="2">The sequence shown here is derived from an EMBL/GenBank/DDBJ whole genome shotgun (WGS) entry which is preliminary data.</text>
</comment>
<feature type="compositionally biased region" description="Basic and acidic residues" evidence="1">
    <location>
        <begin position="1"/>
        <end position="13"/>
    </location>
</feature>
<gene>
    <name evidence="2" type="ORF">EYC84_008885</name>
</gene>
<organism evidence="2 3">
    <name type="scientific">Monilinia fructicola</name>
    <name type="common">Brown rot fungus</name>
    <name type="synonym">Ciboria fructicola</name>
    <dbReference type="NCBI Taxonomy" id="38448"/>
    <lineage>
        <taxon>Eukaryota</taxon>
        <taxon>Fungi</taxon>
        <taxon>Dikarya</taxon>
        <taxon>Ascomycota</taxon>
        <taxon>Pezizomycotina</taxon>
        <taxon>Leotiomycetes</taxon>
        <taxon>Helotiales</taxon>
        <taxon>Sclerotiniaceae</taxon>
        <taxon>Monilinia</taxon>
    </lineage>
</organism>
<dbReference type="VEuPathDB" id="FungiDB:MFRU_019g00600"/>
<dbReference type="EMBL" id="VICG01000012">
    <property type="protein sequence ID" value="KAA8566287.1"/>
    <property type="molecule type" value="Genomic_DNA"/>
</dbReference>
<dbReference type="Proteomes" id="UP000322873">
    <property type="component" value="Unassembled WGS sequence"/>
</dbReference>
<feature type="compositionally biased region" description="Basic and acidic residues" evidence="1">
    <location>
        <begin position="20"/>
        <end position="29"/>
    </location>
</feature>
<feature type="region of interest" description="Disordered" evidence="1">
    <location>
        <begin position="222"/>
        <end position="269"/>
    </location>
</feature>
<proteinExistence type="predicted"/>
<sequence length="342" mass="38242">MGRELSECTEKKANNWAKPSKVDKKKEKDAKTYIQHLADKERAFSAASRRGDRKGIEGRMKSAQQASAVHKLRTGRALKITEDIVLGDQMYEEEASPTAIFRSSHQISMHHQALPAVTYDGLAQHLRDNPAIKDNLVTLINIAHGQPMEEPTDPKMTMEMSLFIQTTQSLPSQQKLVEQLSHEQICTEDLARQLLTQQYHYQQLECRFQQLQRQLAEESIAQSTSGSFNEPLMSQVPTAGPGDSTPQNMPTPSMSRNSSSEQGMSSPLLNKCQVMGGPLSQRLDHSISQMPQAETQTFGNFEPVPLRRFLQERVTHPAIFNISLAHNGDDGFGQFPMAASKQ</sequence>
<evidence type="ECO:0000256" key="1">
    <source>
        <dbReference type="SAM" id="MobiDB-lite"/>
    </source>
</evidence>
<keyword evidence="3" id="KW-1185">Reference proteome</keyword>
<name>A0A5M9JC22_MONFR</name>
<protein>
    <submittedName>
        <fullName evidence="2">Uncharacterized protein</fullName>
    </submittedName>
</protein>
<dbReference type="AlphaFoldDB" id="A0A5M9JC22"/>
<feature type="compositionally biased region" description="Polar residues" evidence="1">
    <location>
        <begin position="244"/>
        <end position="268"/>
    </location>
</feature>
<evidence type="ECO:0000313" key="2">
    <source>
        <dbReference type="EMBL" id="KAA8566287.1"/>
    </source>
</evidence>
<reference evidence="2 3" key="1">
    <citation type="submission" date="2019-06" db="EMBL/GenBank/DDBJ databases">
        <title>Genome Sequence of the Brown Rot Fungal Pathogen Monilinia fructicola.</title>
        <authorList>
            <person name="De Miccolis Angelini R.M."/>
            <person name="Landi L."/>
            <person name="Abate D."/>
            <person name="Pollastro S."/>
            <person name="Romanazzi G."/>
            <person name="Faretra F."/>
        </authorList>
    </citation>
    <scope>NUCLEOTIDE SEQUENCE [LARGE SCALE GENOMIC DNA]</scope>
    <source>
        <strain evidence="2 3">Mfrc123</strain>
    </source>
</reference>
<feature type="region of interest" description="Disordered" evidence="1">
    <location>
        <begin position="1"/>
        <end position="29"/>
    </location>
</feature>
<evidence type="ECO:0000313" key="3">
    <source>
        <dbReference type="Proteomes" id="UP000322873"/>
    </source>
</evidence>